<gene>
    <name evidence="2" type="ORF">H6B30_08230</name>
</gene>
<dbReference type="InterPro" id="IPR019734">
    <property type="entry name" value="TPR_rpt"/>
</dbReference>
<protein>
    <submittedName>
        <fullName evidence="2">DUF4810 domain-containing protein</fullName>
    </submittedName>
</protein>
<feature type="repeat" description="TPR" evidence="1">
    <location>
        <begin position="65"/>
        <end position="98"/>
    </location>
</feature>
<sequence>MKWIFAAALLLCACTGPESLYSWHNYDNAIYKYNKRQTEELQAKLLDTYRRMTEYQGGKRGAVPPGLYAEYGYLLYKTGKKDEGLSFLRQEIKLYPESERYISRIIKQIEK</sequence>
<dbReference type="Pfam" id="PF16068">
    <property type="entry name" value="DUF4810"/>
    <property type="match status" value="1"/>
</dbReference>
<keyword evidence="1" id="KW-0802">TPR repeat</keyword>
<evidence type="ECO:0000313" key="2">
    <source>
        <dbReference type="EMBL" id="MBM6661735.1"/>
    </source>
</evidence>
<name>A0A939B4M7_9BACT</name>
<dbReference type="EMBL" id="JACJJL010000011">
    <property type="protein sequence ID" value="MBM6661735.1"/>
    <property type="molecule type" value="Genomic_DNA"/>
</dbReference>
<comment type="caution">
    <text evidence="2">The sequence shown here is derived from an EMBL/GenBank/DDBJ whole genome shotgun (WGS) entry which is preliminary data.</text>
</comment>
<dbReference type="Proteomes" id="UP000764045">
    <property type="component" value="Unassembled WGS sequence"/>
</dbReference>
<evidence type="ECO:0000313" key="3">
    <source>
        <dbReference type="Proteomes" id="UP000764045"/>
    </source>
</evidence>
<dbReference type="PROSITE" id="PS50005">
    <property type="entry name" value="TPR"/>
    <property type="match status" value="1"/>
</dbReference>
<dbReference type="PIRSF" id="PIRSF020555">
    <property type="entry name" value="UCP020555"/>
    <property type="match status" value="1"/>
</dbReference>
<dbReference type="InterPro" id="IPR014508">
    <property type="entry name" value="UCP020555_TPR-like"/>
</dbReference>
<organism evidence="2 3">
    <name type="scientific">Marseilla massiliensis</name>
    <dbReference type="NCBI Taxonomy" id="1841864"/>
    <lineage>
        <taxon>Bacteria</taxon>
        <taxon>Pseudomonadati</taxon>
        <taxon>Bacteroidota</taxon>
        <taxon>Bacteroidia</taxon>
        <taxon>Bacteroidales</taxon>
        <taxon>Prevotellaceae</taxon>
        <taxon>Marseilla</taxon>
    </lineage>
</organism>
<dbReference type="AlphaFoldDB" id="A0A939B4M7"/>
<accession>A0A939B4M7</accession>
<keyword evidence="3" id="KW-1185">Reference proteome</keyword>
<reference evidence="2 3" key="1">
    <citation type="journal article" date="2021" name="Sci. Rep.">
        <title>The distribution of antibiotic resistance genes in chicken gut microbiota commensals.</title>
        <authorList>
            <person name="Juricova H."/>
            <person name="Matiasovicova J."/>
            <person name="Kubasova T."/>
            <person name="Cejkova D."/>
            <person name="Rychlik I."/>
        </authorList>
    </citation>
    <scope>NUCLEOTIDE SEQUENCE [LARGE SCALE GENOMIC DNA]</scope>
    <source>
        <strain evidence="2 3">An819</strain>
    </source>
</reference>
<evidence type="ECO:0000256" key="1">
    <source>
        <dbReference type="PROSITE-ProRule" id="PRU00339"/>
    </source>
</evidence>
<proteinExistence type="predicted"/>